<evidence type="ECO:0008006" key="3">
    <source>
        <dbReference type="Google" id="ProtNLM"/>
    </source>
</evidence>
<name>A0AAW2VYH7_9LAMI</name>
<evidence type="ECO:0000313" key="2">
    <source>
        <dbReference type="EMBL" id="KAL0434054.1"/>
    </source>
</evidence>
<evidence type="ECO:0000256" key="1">
    <source>
        <dbReference type="SAM" id="MobiDB-lite"/>
    </source>
</evidence>
<feature type="compositionally biased region" description="Basic and acidic residues" evidence="1">
    <location>
        <begin position="202"/>
        <end position="224"/>
    </location>
</feature>
<protein>
    <recommendedName>
        <fullName evidence="3">Reverse transcriptase domain-containing protein</fullName>
    </recommendedName>
</protein>
<sequence length="303" mass="33573">MRKIGEKGEPPTAGIIGVTSGGPASGDSMRARKTTIREADNVANHVAFSEVMATQYKNPESEIIFNNQDLEGRFPANNDTIVIAATVSNFWVKKILFDSGSSTDILFYRAFSQMGIDNERLTPVNTPLASFSGDVVEPLGEVLLPVSLGSHPRQATTFIKFLVVDSPSAYNMILGRPSLNLLQAITLKSESQKRLHKTTLGKSREETPQDEAGGKPREGNKRRKFEEECMEAIEEVKMVEFFGDPSKIVKIGSLLDPPFEHVLIKFLQDHFDVFAWEASDMQGISPEVMVHRLNVNPKARPIK</sequence>
<dbReference type="AlphaFoldDB" id="A0AAW2VYH7"/>
<gene>
    <name evidence="2" type="ORF">Slati_2739700</name>
</gene>
<dbReference type="PANTHER" id="PTHR33240">
    <property type="entry name" value="OS08G0508500 PROTEIN"/>
    <property type="match status" value="1"/>
</dbReference>
<dbReference type="InterPro" id="IPR021109">
    <property type="entry name" value="Peptidase_aspartic_dom_sf"/>
</dbReference>
<comment type="caution">
    <text evidence="2">The sequence shown here is derived from an EMBL/GenBank/DDBJ whole genome shotgun (WGS) entry which is preliminary data.</text>
</comment>
<dbReference type="Gene3D" id="2.40.70.10">
    <property type="entry name" value="Acid Proteases"/>
    <property type="match status" value="1"/>
</dbReference>
<dbReference type="EMBL" id="JACGWN010000009">
    <property type="protein sequence ID" value="KAL0434054.1"/>
    <property type="molecule type" value="Genomic_DNA"/>
</dbReference>
<proteinExistence type="predicted"/>
<reference evidence="2" key="1">
    <citation type="submission" date="2020-06" db="EMBL/GenBank/DDBJ databases">
        <authorList>
            <person name="Li T."/>
            <person name="Hu X."/>
            <person name="Zhang T."/>
            <person name="Song X."/>
            <person name="Zhang H."/>
            <person name="Dai N."/>
            <person name="Sheng W."/>
            <person name="Hou X."/>
            <person name="Wei L."/>
        </authorList>
    </citation>
    <scope>NUCLEOTIDE SEQUENCE</scope>
    <source>
        <strain evidence="2">KEN1</strain>
        <tissue evidence="2">Leaf</tissue>
    </source>
</reference>
<dbReference type="CDD" id="cd00303">
    <property type="entry name" value="retropepsin_like"/>
    <property type="match status" value="1"/>
</dbReference>
<dbReference type="SUPFAM" id="SSF50630">
    <property type="entry name" value="Acid proteases"/>
    <property type="match status" value="1"/>
</dbReference>
<dbReference type="PANTHER" id="PTHR33240:SF15">
    <property type="entry name" value="GAG-PRO-LIKE PROTEIN"/>
    <property type="match status" value="1"/>
</dbReference>
<organism evidence="2">
    <name type="scientific">Sesamum latifolium</name>
    <dbReference type="NCBI Taxonomy" id="2727402"/>
    <lineage>
        <taxon>Eukaryota</taxon>
        <taxon>Viridiplantae</taxon>
        <taxon>Streptophyta</taxon>
        <taxon>Embryophyta</taxon>
        <taxon>Tracheophyta</taxon>
        <taxon>Spermatophyta</taxon>
        <taxon>Magnoliopsida</taxon>
        <taxon>eudicotyledons</taxon>
        <taxon>Gunneridae</taxon>
        <taxon>Pentapetalae</taxon>
        <taxon>asterids</taxon>
        <taxon>lamiids</taxon>
        <taxon>Lamiales</taxon>
        <taxon>Pedaliaceae</taxon>
        <taxon>Sesamum</taxon>
    </lineage>
</organism>
<accession>A0AAW2VYH7</accession>
<feature type="region of interest" description="Disordered" evidence="1">
    <location>
        <begin position="193"/>
        <end position="224"/>
    </location>
</feature>
<reference evidence="2" key="2">
    <citation type="journal article" date="2024" name="Plant">
        <title>Genomic evolution and insights into agronomic trait innovations of Sesamum species.</title>
        <authorList>
            <person name="Miao H."/>
            <person name="Wang L."/>
            <person name="Qu L."/>
            <person name="Liu H."/>
            <person name="Sun Y."/>
            <person name="Le M."/>
            <person name="Wang Q."/>
            <person name="Wei S."/>
            <person name="Zheng Y."/>
            <person name="Lin W."/>
            <person name="Duan Y."/>
            <person name="Cao H."/>
            <person name="Xiong S."/>
            <person name="Wang X."/>
            <person name="Wei L."/>
            <person name="Li C."/>
            <person name="Ma Q."/>
            <person name="Ju M."/>
            <person name="Zhao R."/>
            <person name="Li G."/>
            <person name="Mu C."/>
            <person name="Tian Q."/>
            <person name="Mei H."/>
            <person name="Zhang T."/>
            <person name="Gao T."/>
            <person name="Zhang H."/>
        </authorList>
    </citation>
    <scope>NUCLEOTIDE SEQUENCE</scope>
    <source>
        <strain evidence="2">KEN1</strain>
    </source>
</reference>
<feature type="region of interest" description="Disordered" evidence="1">
    <location>
        <begin position="1"/>
        <end position="31"/>
    </location>
</feature>